<dbReference type="GO" id="GO:0000329">
    <property type="term" value="C:fungal-type vacuole membrane"/>
    <property type="evidence" value="ECO:0007669"/>
    <property type="project" value="TreeGrafter"/>
</dbReference>
<name>A0A9P8THL3_9ASCO</name>
<feature type="transmembrane region" description="Helical" evidence="7">
    <location>
        <begin position="431"/>
        <end position="457"/>
    </location>
</feature>
<dbReference type="OrthoDB" id="3437016at2759"/>
<feature type="domain" description="Major facilitator superfamily (MFS) profile" evidence="8">
    <location>
        <begin position="69"/>
        <end position="571"/>
    </location>
</feature>
<dbReference type="PANTHER" id="PTHR23501:SF191">
    <property type="entry name" value="VACUOLAR BASIC AMINO ACID TRANSPORTER 4"/>
    <property type="match status" value="1"/>
</dbReference>
<dbReference type="GO" id="GO:0015174">
    <property type="term" value="F:basic amino acid transmembrane transporter activity"/>
    <property type="evidence" value="ECO:0007669"/>
    <property type="project" value="TreeGrafter"/>
</dbReference>
<dbReference type="GO" id="GO:0012505">
    <property type="term" value="C:endomembrane system"/>
    <property type="evidence" value="ECO:0007669"/>
    <property type="project" value="UniProtKB-SubCell"/>
</dbReference>
<organism evidence="9 10">
    <name type="scientific">Wickerhamomyces mucosus</name>
    <dbReference type="NCBI Taxonomy" id="1378264"/>
    <lineage>
        <taxon>Eukaryota</taxon>
        <taxon>Fungi</taxon>
        <taxon>Dikarya</taxon>
        <taxon>Ascomycota</taxon>
        <taxon>Saccharomycotina</taxon>
        <taxon>Saccharomycetes</taxon>
        <taxon>Phaffomycetales</taxon>
        <taxon>Wickerhamomycetaceae</taxon>
        <taxon>Wickerhamomyces</taxon>
    </lineage>
</organism>
<feature type="transmembrane region" description="Helical" evidence="7">
    <location>
        <begin position="298"/>
        <end position="319"/>
    </location>
</feature>
<dbReference type="PANTHER" id="PTHR23501">
    <property type="entry name" value="MAJOR FACILITATOR SUPERFAMILY"/>
    <property type="match status" value="1"/>
</dbReference>
<feature type="transmembrane region" description="Helical" evidence="7">
    <location>
        <begin position="227"/>
        <end position="245"/>
    </location>
</feature>
<comment type="caution">
    <text evidence="9">The sequence shown here is derived from an EMBL/GenBank/DDBJ whole genome shotgun (WGS) entry which is preliminary data.</text>
</comment>
<keyword evidence="6 7" id="KW-0472">Membrane</keyword>
<dbReference type="Pfam" id="PF07690">
    <property type="entry name" value="MFS_1"/>
    <property type="match status" value="1"/>
</dbReference>
<proteinExistence type="inferred from homology"/>
<dbReference type="Gene3D" id="1.20.1250.20">
    <property type="entry name" value="MFS general substrate transporter like domains"/>
    <property type="match status" value="1"/>
</dbReference>
<protein>
    <recommendedName>
        <fullName evidence="8">Major facilitator superfamily (MFS) profile domain-containing protein</fullName>
    </recommendedName>
</protein>
<reference evidence="9" key="1">
    <citation type="journal article" date="2021" name="Open Biol.">
        <title>Shared evolutionary footprints suggest mitochondrial oxidative damage underlies multiple complex I losses in fungi.</title>
        <authorList>
            <person name="Schikora-Tamarit M.A."/>
            <person name="Marcet-Houben M."/>
            <person name="Nosek J."/>
            <person name="Gabaldon T."/>
        </authorList>
    </citation>
    <scope>NUCLEOTIDE SEQUENCE</scope>
    <source>
        <strain evidence="9">CBS6341</strain>
    </source>
</reference>
<keyword evidence="5 7" id="KW-1133">Transmembrane helix</keyword>
<feature type="transmembrane region" description="Helical" evidence="7">
    <location>
        <begin position="376"/>
        <end position="396"/>
    </location>
</feature>
<dbReference type="EMBL" id="JAEUBF010000397">
    <property type="protein sequence ID" value="KAH3678950.1"/>
    <property type="molecule type" value="Genomic_DNA"/>
</dbReference>
<dbReference type="PROSITE" id="PS50850">
    <property type="entry name" value="MFS"/>
    <property type="match status" value="1"/>
</dbReference>
<evidence type="ECO:0000313" key="9">
    <source>
        <dbReference type="EMBL" id="KAH3678950.1"/>
    </source>
</evidence>
<keyword evidence="3" id="KW-0813">Transport</keyword>
<feature type="transmembrane region" description="Helical" evidence="7">
    <location>
        <begin position="547"/>
        <end position="567"/>
    </location>
</feature>
<accession>A0A9P8THL3</accession>
<evidence type="ECO:0000256" key="7">
    <source>
        <dbReference type="SAM" id="Phobius"/>
    </source>
</evidence>
<feature type="transmembrane region" description="Helical" evidence="7">
    <location>
        <begin position="104"/>
        <end position="122"/>
    </location>
</feature>
<dbReference type="SUPFAM" id="SSF103473">
    <property type="entry name" value="MFS general substrate transporter"/>
    <property type="match status" value="1"/>
</dbReference>
<keyword evidence="10" id="KW-1185">Reference proteome</keyword>
<evidence type="ECO:0000256" key="2">
    <source>
        <dbReference type="ARBA" id="ARBA00008335"/>
    </source>
</evidence>
<keyword evidence="4 7" id="KW-0812">Transmembrane</keyword>
<dbReference type="Proteomes" id="UP000769528">
    <property type="component" value="Unassembled WGS sequence"/>
</dbReference>
<dbReference type="InterPro" id="IPR036259">
    <property type="entry name" value="MFS_trans_sf"/>
</dbReference>
<feature type="transmembrane region" description="Helical" evidence="7">
    <location>
        <begin position="159"/>
        <end position="179"/>
    </location>
</feature>
<feature type="transmembrane region" description="Helical" evidence="7">
    <location>
        <begin position="331"/>
        <end position="356"/>
    </location>
</feature>
<dbReference type="InterPro" id="IPR020846">
    <property type="entry name" value="MFS_dom"/>
</dbReference>
<comment type="similarity">
    <text evidence="2">Belongs to the major facilitator superfamily.</text>
</comment>
<feature type="transmembrane region" description="Helical" evidence="7">
    <location>
        <begin position="403"/>
        <end position="419"/>
    </location>
</feature>
<evidence type="ECO:0000256" key="6">
    <source>
        <dbReference type="ARBA" id="ARBA00023136"/>
    </source>
</evidence>
<dbReference type="InterPro" id="IPR011701">
    <property type="entry name" value="MFS"/>
</dbReference>
<evidence type="ECO:0000256" key="3">
    <source>
        <dbReference type="ARBA" id="ARBA00022448"/>
    </source>
</evidence>
<evidence type="ECO:0000256" key="4">
    <source>
        <dbReference type="ARBA" id="ARBA00022692"/>
    </source>
</evidence>
<feature type="transmembrane region" description="Helical" evidence="7">
    <location>
        <begin position="68"/>
        <end position="92"/>
    </location>
</feature>
<feature type="transmembrane region" description="Helical" evidence="7">
    <location>
        <begin position="266"/>
        <end position="286"/>
    </location>
</feature>
<evidence type="ECO:0000259" key="8">
    <source>
        <dbReference type="PROSITE" id="PS50850"/>
    </source>
</evidence>
<dbReference type="AlphaFoldDB" id="A0A9P8THL3"/>
<sequence length="577" mass="63005">MSKNESTPLLKGVRNDIVLDPSSGLEGFVAEEIEQDELLQDSSYTNYTEPSLTTDEDEKPFSPTRLRIILLSMYLGVFLASLDSTIITTLIGHIASEFNSLPKLPWIATSYLVSSATFQPIYGKISDIFGRRALLLFCNFFFTIGCFVCAIAPTVDYLILGRFISGIGGAGLTSLVTIATSDLIPLKSRGVYQGISNIAFGVGTAIGAIVGGLFADNESLGGWRGAFWIQIPLTLFSFGAIYLFFELPKNSLGYGTTDGVKEKLKSIDWFGSLSLITFLLLFLTGSSAGGKEIPFNSIGFKSLVIASIIALIIFIYIELKAKNPILPLQFLSIPTVLGVSIANFFFCMSAFTIFFTLPIYFTAVLNLNSQQIGNRFAPNFFSTIIGSLGGGLYIKYTGKYQRLLIISGVVGVLGTIRVAQVNPNYSVFEQYILLITPGMGISVIITATLIALISAVPHKHQAATTSISYLFRSCGSTLGVSIGSAIFNYKLNSELSSQVLKFKDSYDLEILEEIIYNAKHSSEYVFHGAPDFIRNTLINSYSQGTRLTFQVCVGWTILGFLGLFLIIENQLHATLKR</sequence>
<reference evidence="9" key="2">
    <citation type="submission" date="2021-01" db="EMBL/GenBank/DDBJ databases">
        <authorList>
            <person name="Schikora-Tamarit M.A."/>
        </authorList>
    </citation>
    <scope>NUCLEOTIDE SEQUENCE</scope>
    <source>
        <strain evidence="9">CBS6341</strain>
    </source>
</reference>
<feature type="transmembrane region" description="Helical" evidence="7">
    <location>
        <begin position="191"/>
        <end position="215"/>
    </location>
</feature>
<feature type="transmembrane region" description="Helical" evidence="7">
    <location>
        <begin position="134"/>
        <end position="153"/>
    </location>
</feature>
<evidence type="ECO:0000313" key="10">
    <source>
        <dbReference type="Proteomes" id="UP000769528"/>
    </source>
</evidence>
<comment type="subcellular location">
    <subcellularLocation>
        <location evidence="1">Endomembrane system</location>
        <topology evidence="1">Multi-pass membrane protein</topology>
    </subcellularLocation>
</comment>
<dbReference type="CDD" id="cd17502">
    <property type="entry name" value="MFS_Azr1_MDR_like"/>
    <property type="match status" value="1"/>
</dbReference>
<evidence type="ECO:0000256" key="1">
    <source>
        <dbReference type="ARBA" id="ARBA00004127"/>
    </source>
</evidence>
<gene>
    <name evidence="9" type="ORF">WICMUC_001318</name>
</gene>
<feature type="transmembrane region" description="Helical" evidence="7">
    <location>
        <begin position="469"/>
        <end position="489"/>
    </location>
</feature>
<dbReference type="Gene3D" id="1.20.1720.10">
    <property type="entry name" value="Multidrug resistance protein D"/>
    <property type="match status" value="1"/>
</dbReference>
<evidence type="ECO:0000256" key="5">
    <source>
        <dbReference type="ARBA" id="ARBA00022989"/>
    </source>
</evidence>